<dbReference type="GO" id="GO:0042162">
    <property type="term" value="F:telomeric DNA binding"/>
    <property type="evidence" value="ECO:0007669"/>
    <property type="project" value="TreeGrafter"/>
</dbReference>
<dbReference type="EMBL" id="CAXLJL010000279">
    <property type="protein sequence ID" value="CAL5136003.1"/>
    <property type="molecule type" value="Genomic_DNA"/>
</dbReference>
<evidence type="ECO:0000256" key="3">
    <source>
        <dbReference type="ARBA" id="ARBA00022895"/>
    </source>
</evidence>
<dbReference type="PANTHER" id="PTHR16466">
    <property type="entry name" value="TELOMERE REPEAT-BINDING FACTOR 2-INTERACTING PROTEIN 1"/>
    <property type="match status" value="1"/>
</dbReference>
<evidence type="ECO:0000313" key="7">
    <source>
        <dbReference type="EMBL" id="CAL5136003.1"/>
    </source>
</evidence>
<protein>
    <recommendedName>
        <fullName evidence="5">Telomeric repeat-binding factor 2-interacting protein 1</fullName>
        <shortName evidence="5">TERF2-interacting telomeric protein 1</shortName>
    </recommendedName>
    <alternativeName>
        <fullName evidence="5">Repressor/activator protein 1 homolog</fullName>
    </alternativeName>
</protein>
<evidence type="ECO:0000313" key="8">
    <source>
        <dbReference type="Proteomes" id="UP001497525"/>
    </source>
</evidence>
<dbReference type="Proteomes" id="UP001497525">
    <property type="component" value="Unassembled WGS sequence"/>
</dbReference>
<evidence type="ECO:0000256" key="1">
    <source>
        <dbReference type="ARBA" id="ARBA00010467"/>
    </source>
</evidence>
<dbReference type="InterPro" id="IPR039595">
    <property type="entry name" value="TE2IP/Rap1"/>
</dbReference>
<gene>
    <name evidence="7" type="ORF">CDAUBV1_LOCUS10105</name>
</gene>
<keyword evidence="4 5" id="KW-0539">Nucleus</keyword>
<evidence type="ECO:0000259" key="6">
    <source>
        <dbReference type="Pfam" id="PF08914"/>
    </source>
</evidence>
<organism evidence="7 8">
    <name type="scientific">Calicophoron daubneyi</name>
    <name type="common">Rumen fluke</name>
    <name type="synonym">Paramphistomum daubneyi</name>
    <dbReference type="NCBI Taxonomy" id="300641"/>
    <lineage>
        <taxon>Eukaryota</taxon>
        <taxon>Metazoa</taxon>
        <taxon>Spiralia</taxon>
        <taxon>Lophotrochozoa</taxon>
        <taxon>Platyhelminthes</taxon>
        <taxon>Trematoda</taxon>
        <taxon>Digenea</taxon>
        <taxon>Plagiorchiida</taxon>
        <taxon>Pronocephalata</taxon>
        <taxon>Paramphistomoidea</taxon>
        <taxon>Paramphistomidae</taxon>
        <taxon>Calicophoron</taxon>
    </lineage>
</organism>
<keyword evidence="3 5" id="KW-0779">Telomere</keyword>
<evidence type="ECO:0000256" key="4">
    <source>
        <dbReference type="ARBA" id="ARBA00023242"/>
    </source>
</evidence>
<dbReference type="InterPro" id="IPR009057">
    <property type="entry name" value="Homeodomain-like_sf"/>
</dbReference>
<dbReference type="Pfam" id="PF08914">
    <property type="entry name" value="Myb_Rap1"/>
    <property type="match status" value="1"/>
</dbReference>
<dbReference type="GO" id="GO:0070187">
    <property type="term" value="C:shelterin complex"/>
    <property type="evidence" value="ECO:0007669"/>
    <property type="project" value="TreeGrafter"/>
</dbReference>
<comment type="caution">
    <text evidence="7">The sequence shown here is derived from an EMBL/GenBank/DDBJ whole genome shotgun (WGS) entry which is preliminary data.</text>
</comment>
<keyword evidence="5" id="KW-0010">Activator</keyword>
<proteinExistence type="inferred from homology"/>
<evidence type="ECO:0000256" key="2">
    <source>
        <dbReference type="ARBA" id="ARBA00022454"/>
    </source>
</evidence>
<evidence type="ECO:0000256" key="5">
    <source>
        <dbReference type="RuleBase" id="RU367107"/>
    </source>
</evidence>
<dbReference type="PANTHER" id="PTHR16466:SF6">
    <property type="entry name" value="TELOMERIC REPEAT-BINDING FACTOR 2-INTERACTING PROTEIN 1"/>
    <property type="match status" value="1"/>
</dbReference>
<keyword evidence="5" id="KW-0805">Transcription regulation</keyword>
<dbReference type="Gene3D" id="1.10.10.60">
    <property type="entry name" value="Homeodomain-like"/>
    <property type="match status" value="1"/>
</dbReference>
<reference evidence="7" key="1">
    <citation type="submission" date="2024-06" db="EMBL/GenBank/DDBJ databases">
        <authorList>
            <person name="Liu X."/>
            <person name="Lenzi L."/>
            <person name="Haldenby T S."/>
            <person name="Uol C."/>
        </authorList>
    </citation>
    <scope>NUCLEOTIDE SEQUENCE</scope>
</reference>
<comment type="similarity">
    <text evidence="1 5">Belongs to the RAP1 family.</text>
</comment>
<dbReference type="GO" id="GO:0031848">
    <property type="term" value="P:protection from non-homologous end joining at telomere"/>
    <property type="evidence" value="ECO:0007669"/>
    <property type="project" value="TreeGrafter"/>
</dbReference>
<dbReference type="InterPro" id="IPR015010">
    <property type="entry name" value="TERF2IP_Myb"/>
</dbReference>
<name>A0AAV2TLW4_CALDB</name>
<comment type="subcellular location">
    <subcellularLocation>
        <location evidence="5">Nucleus</location>
    </subcellularLocation>
    <subcellularLocation>
        <location evidence="5">Chromosome</location>
        <location evidence="5">Telomere</location>
    </subcellularLocation>
</comment>
<comment type="function">
    <text evidence="5">Acts both as a regulator of telomere function and as a transcription regulator. Involved in the regulation of telomere length and protection as a component of the shelterin complex (telosome). Does not bind DNA directly: recruited to telomeric double-stranded 5'-TTAGGG-3' repeats via its interaction with terf2. Independently of its function in telomeres, also acts as a transcription regulator: recruited to extratelomeric 5'-TTAGGG-3' sites via its association with terf2 or other factors, and regulates gene expression.</text>
</comment>
<accession>A0AAV2TLW4</accession>
<sequence>MRSHFRRFYAKPMSLSEYSRRKRTEFTEEDDTAILDYLVSNDCYHITRIYSMDLWKDMESRGITAHSADSMRSRFRRCLTFRFIEMLPSNLKEVKRRRLTETILRPKPTHLTPGVHRAYDSFEFTVDEECESYYV</sequence>
<dbReference type="GO" id="GO:0006355">
    <property type="term" value="P:regulation of DNA-templated transcription"/>
    <property type="evidence" value="ECO:0007669"/>
    <property type="project" value="UniProtKB-UniRule"/>
</dbReference>
<comment type="subunit">
    <text evidence="5">Homodimer.</text>
</comment>
<dbReference type="SUPFAM" id="SSF46689">
    <property type="entry name" value="Homeodomain-like"/>
    <property type="match status" value="1"/>
</dbReference>
<feature type="domain" description="TERF2-interacting telomeric protein 1 Myb" evidence="6">
    <location>
        <begin position="26"/>
        <end position="79"/>
    </location>
</feature>
<dbReference type="GO" id="GO:0010833">
    <property type="term" value="P:telomere maintenance via telomere lengthening"/>
    <property type="evidence" value="ECO:0007669"/>
    <property type="project" value="UniProtKB-UniRule"/>
</dbReference>
<dbReference type="AlphaFoldDB" id="A0AAV2TLW4"/>
<keyword evidence="2 5" id="KW-0158">Chromosome</keyword>
<keyword evidence="5" id="KW-0804">Transcription</keyword>